<reference evidence="2" key="1">
    <citation type="journal article" date="2019" name="Int. J. Syst. Evol. Microbiol.">
        <title>The Global Catalogue of Microorganisms (GCM) 10K type strain sequencing project: providing services to taxonomists for standard genome sequencing and annotation.</title>
        <authorList>
            <consortium name="The Broad Institute Genomics Platform"/>
            <consortium name="The Broad Institute Genome Sequencing Center for Infectious Disease"/>
            <person name="Wu L."/>
            <person name="Ma J."/>
        </authorList>
    </citation>
    <scope>NUCLEOTIDE SEQUENCE [LARGE SCALE GENOMIC DNA]</scope>
    <source>
        <strain evidence="2">IBRC 10765</strain>
    </source>
</reference>
<dbReference type="EMBL" id="JBHRYR010000002">
    <property type="protein sequence ID" value="MFC3852357.1"/>
    <property type="molecule type" value="Genomic_DNA"/>
</dbReference>
<organism evidence="1 2">
    <name type="scientific">Saccharospirillum mangrovi</name>
    <dbReference type="NCBI Taxonomy" id="2161747"/>
    <lineage>
        <taxon>Bacteria</taxon>
        <taxon>Pseudomonadati</taxon>
        <taxon>Pseudomonadota</taxon>
        <taxon>Gammaproteobacteria</taxon>
        <taxon>Oceanospirillales</taxon>
        <taxon>Saccharospirillaceae</taxon>
        <taxon>Saccharospirillum</taxon>
    </lineage>
</organism>
<evidence type="ECO:0000313" key="2">
    <source>
        <dbReference type="Proteomes" id="UP001595617"/>
    </source>
</evidence>
<dbReference type="RefSeq" id="WP_380694411.1">
    <property type="nucleotide sequence ID" value="NZ_JBHRYR010000002.1"/>
</dbReference>
<proteinExistence type="predicted"/>
<accession>A0ABV7ZV24</accession>
<protein>
    <submittedName>
        <fullName evidence="1">DUF2750 domain-containing protein</fullName>
    </submittedName>
</protein>
<keyword evidence="2" id="KW-1185">Reference proteome</keyword>
<name>A0ABV7ZV24_9GAMM</name>
<sequence length="128" mass="14059">MTMAITEHERLALATATAQTRFDHCLSQAISSATVWTLRGDDGGVLMSSEGHSCVPIWPDAEFAAEYAEEDWADCAPYAIPLNAWMDRWLPGLQKDGLRVVVFPDAAEEGIVIAPKDLKKSLQALQQE</sequence>
<comment type="caution">
    <text evidence="1">The sequence shown here is derived from an EMBL/GenBank/DDBJ whole genome shotgun (WGS) entry which is preliminary data.</text>
</comment>
<gene>
    <name evidence="1" type="ORF">ACFOOG_05865</name>
</gene>
<dbReference type="InterPro" id="IPR021284">
    <property type="entry name" value="DUF2750"/>
</dbReference>
<dbReference type="Pfam" id="PF11042">
    <property type="entry name" value="DUF2750"/>
    <property type="match status" value="1"/>
</dbReference>
<dbReference type="Proteomes" id="UP001595617">
    <property type="component" value="Unassembled WGS sequence"/>
</dbReference>
<evidence type="ECO:0000313" key="1">
    <source>
        <dbReference type="EMBL" id="MFC3852357.1"/>
    </source>
</evidence>